<reference evidence="2 3" key="1">
    <citation type="journal article" date="2016" name="PLoS Pathog.">
        <title>Biosynthesis of antibiotic leucinostatins in bio-control fungus Purpureocillium lilacinum and their inhibition on phytophthora revealed by genome mining.</title>
        <authorList>
            <person name="Wang G."/>
            <person name="Liu Z."/>
            <person name="Lin R."/>
            <person name="Li E."/>
            <person name="Mao Z."/>
            <person name="Ling J."/>
            <person name="Yang Y."/>
            <person name="Yin W.B."/>
            <person name="Xie B."/>
        </authorList>
    </citation>
    <scope>NUCLEOTIDE SEQUENCE [LARGE SCALE GENOMIC DNA]</scope>
    <source>
        <strain evidence="2">170</strain>
    </source>
</reference>
<dbReference type="EMBL" id="LSBJ02000006">
    <property type="protein sequence ID" value="OAQ62790.1"/>
    <property type="molecule type" value="Genomic_DNA"/>
</dbReference>
<dbReference type="KEGG" id="pchm:VFPPC_14884"/>
<feature type="chain" id="PRO_5008101563" evidence="1">
    <location>
        <begin position="17"/>
        <end position="80"/>
    </location>
</feature>
<proteinExistence type="predicted"/>
<dbReference type="GeneID" id="28856646"/>
<comment type="caution">
    <text evidence="2">The sequence shown here is derived from an EMBL/GenBank/DDBJ whole genome shotgun (WGS) entry which is preliminary data.</text>
</comment>
<dbReference type="STRING" id="1380566.A0A179FBW3"/>
<gene>
    <name evidence="2" type="ORF">VFPPC_14884</name>
</gene>
<name>A0A179FBW3_METCM</name>
<feature type="signal peptide" evidence="1">
    <location>
        <begin position="1"/>
        <end position="16"/>
    </location>
</feature>
<protein>
    <submittedName>
        <fullName evidence="2">Uncharacterized protein</fullName>
    </submittedName>
</protein>
<accession>A0A179FBW3</accession>
<evidence type="ECO:0000313" key="3">
    <source>
        <dbReference type="Proteomes" id="UP000078397"/>
    </source>
</evidence>
<dbReference type="Proteomes" id="UP000078397">
    <property type="component" value="Unassembled WGS sequence"/>
</dbReference>
<dbReference type="RefSeq" id="XP_018140370.1">
    <property type="nucleotide sequence ID" value="XM_018292652.1"/>
</dbReference>
<evidence type="ECO:0000256" key="1">
    <source>
        <dbReference type="SAM" id="SignalP"/>
    </source>
</evidence>
<dbReference type="AlphaFoldDB" id="A0A179FBW3"/>
<organism evidence="2 3">
    <name type="scientific">Pochonia chlamydosporia 170</name>
    <dbReference type="NCBI Taxonomy" id="1380566"/>
    <lineage>
        <taxon>Eukaryota</taxon>
        <taxon>Fungi</taxon>
        <taxon>Dikarya</taxon>
        <taxon>Ascomycota</taxon>
        <taxon>Pezizomycotina</taxon>
        <taxon>Sordariomycetes</taxon>
        <taxon>Hypocreomycetidae</taxon>
        <taxon>Hypocreales</taxon>
        <taxon>Clavicipitaceae</taxon>
        <taxon>Pochonia</taxon>
    </lineage>
</organism>
<evidence type="ECO:0000313" key="2">
    <source>
        <dbReference type="EMBL" id="OAQ62790.1"/>
    </source>
</evidence>
<keyword evidence="3" id="KW-1185">Reference proteome</keyword>
<sequence>MKSIILLTIGASLVSAAAINGPGCPAPTRTPTKTVKPPHTTTAPPDCDITTTHTCDSHFALWMYKGYEFGAADDDGLCKD</sequence>
<keyword evidence="1" id="KW-0732">Signal</keyword>